<dbReference type="OrthoDB" id="10255969at2759"/>
<dbReference type="AlphaFoldDB" id="A0A1D2NBI3"/>
<dbReference type="Gene3D" id="3.40.50.300">
    <property type="entry name" value="P-loop containing nucleotide triphosphate hydrolases"/>
    <property type="match status" value="1"/>
</dbReference>
<dbReference type="GO" id="GO:0005524">
    <property type="term" value="F:ATP binding"/>
    <property type="evidence" value="ECO:0007669"/>
    <property type="project" value="InterPro"/>
</dbReference>
<dbReference type="EMBL" id="LJIJ01000112">
    <property type="protein sequence ID" value="ODN02435.1"/>
    <property type="molecule type" value="Genomic_DNA"/>
</dbReference>
<feature type="non-terminal residue" evidence="2">
    <location>
        <position position="238"/>
    </location>
</feature>
<keyword evidence="3" id="KW-1185">Reference proteome</keyword>
<protein>
    <submittedName>
        <fullName evidence="2">ABC transporter G family member 23</fullName>
    </submittedName>
</protein>
<sequence>YSLIGSSGAGKTALLSCIVGLRQWDSGSITVLGRKQRSSENDFLEIGKRVGYMPQEYALYEHLTIKEIFRYYGKLYGMTNSETKERWKFLSKLLELTSKRYTKIQNLSGGERRRTSLSLALVHRPDLLILDEPTVGLDCLVRQRFSNTIGMMRNGQLIFQDSPKSLLSIYNSTGLQDAILKMCKNSQKTLSNKIPVDFVSKVKALNRLHEIKFQYNGKTSPRSSIDLPDGKLDKTVAI</sequence>
<gene>
    <name evidence="2" type="ORF">Ocin01_04264</name>
</gene>
<feature type="non-terminal residue" evidence="2">
    <location>
        <position position="1"/>
    </location>
</feature>
<dbReference type="GO" id="GO:0016887">
    <property type="term" value="F:ATP hydrolysis activity"/>
    <property type="evidence" value="ECO:0007669"/>
    <property type="project" value="InterPro"/>
</dbReference>
<evidence type="ECO:0000259" key="1">
    <source>
        <dbReference type="PROSITE" id="PS50893"/>
    </source>
</evidence>
<proteinExistence type="predicted"/>
<dbReference type="PANTHER" id="PTHR43038">
    <property type="entry name" value="ATP-BINDING CASSETTE, SUB-FAMILY H, MEMBER 1"/>
    <property type="match status" value="1"/>
</dbReference>
<dbReference type="PANTHER" id="PTHR43038:SF3">
    <property type="entry name" value="ABC TRANSPORTER G FAMILY MEMBER 20 ISOFORM X1"/>
    <property type="match status" value="1"/>
</dbReference>
<name>A0A1D2NBI3_ORCCI</name>
<dbReference type="InterPro" id="IPR027417">
    <property type="entry name" value="P-loop_NTPase"/>
</dbReference>
<dbReference type="Pfam" id="PF00005">
    <property type="entry name" value="ABC_tran"/>
    <property type="match status" value="1"/>
</dbReference>
<reference evidence="2 3" key="1">
    <citation type="journal article" date="2016" name="Genome Biol. Evol.">
        <title>Gene Family Evolution Reflects Adaptation to Soil Environmental Stressors in the Genome of the Collembolan Orchesella cincta.</title>
        <authorList>
            <person name="Faddeeva-Vakhrusheva A."/>
            <person name="Derks M.F."/>
            <person name="Anvar S.Y."/>
            <person name="Agamennone V."/>
            <person name="Suring W."/>
            <person name="Smit S."/>
            <person name="van Straalen N.M."/>
            <person name="Roelofs D."/>
        </authorList>
    </citation>
    <scope>NUCLEOTIDE SEQUENCE [LARGE SCALE GENOMIC DNA]</scope>
    <source>
        <tissue evidence="2">Mixed pool</tissue>
    </source>
</reference>
<evidence type="ECO:0000313" key="2">
    <source>
        <dbReference type="EMBL" id="ODN02435.1"/>
    </source>
</evidence>
<organism evidence="2 3">
    <name type="scientific">Orchesella cincta</name>
    <name type="common">Springtail</name>
    <name type="synonym">Podura cincta</name>
    <dbReference type="NCBI Taxonomy" id="48709"/>
    <lineage>
        <taxon>Eukaryota</taxon>
        <taxon>Metazoa</taxon>
        <taxon>Ecdysozoa</taxon>
        <taxon>Arthropoda</taxon>
        <taxon>Hexapoda</taxon>
        <taxon>Collembola</taxon>
        <taxon>Entomobryomorpha</taxon>
        <taxon>Entomobryoidea</taxon>
        <taxon>Orchesellidae</taxon>
        <taxon>Orchesellinae</taxon>
        <taxon>Orchesella</taxon>
    </lineage>
</organism>
<dbReference type="STRING" id="48709.A0A1D2NBI3"/>
<feature type="domain" description="ABC transporter" evidence="1">
    <location>
        <begin position="1"/>
        <end position="202"/>
    </location>
</feature>
<evidence type="ECO:0000313" key="3">
    <source>
        <dbReference type="Proteomes" id="UP000094527"/>
    </source>
</evidence>
<accession>A0A1D2NBI3</accession>
<dbReference type="SUPFAM" id="SSF52540">
    <property type="entry name" value="P-loop containing nucleoside triphosphate hydrolases"/>
    <property type="match status" value="1"/>
</dbReference>
<comment type="caution">
    <text evidence="2">The sequence shown here is derived from an EMBL/GenBank/DDBJ whole genome shotgun (WGS) entry which is preliminary data.</text>
</comment>
<dbReference type="InterPro" id="IPR003439">
    <property type="entry name" value="ABC_transporter-like_ATP-bd"/>
</dbReference>
<dbReference type="PROSITE" id="PS50893">
    <property type="entry name" value="ABC_TRANSPORTER_2"/>
    <property type="match status" value="1"/>
</dbReference>
<dbReference type="Proteomes" id="UP000094527">
    <property type="component" value="Unassembled WGS sequence"/>
</dbReference>